<dbReference type="PANTHER" id="PTHR43685:SF2">
    <property type="entry name" value="GLYCOSYLTRANSFERASE 2-LIKE DOMAIN-CONTAINING PROTEIN"/>
    <property type="match status" value="1"/>
</dbReference>
<dbReference type="SUPFAM" id="SSF53448">
    <property type="entry name" value="Nucleotide-diphospho-sugar transferases"/>
    <property type="match status" value="1"/>
</dbReference>
<dbReference type="Pfam" id="PF13641">
    <property type="entry name" value="Glyco_tranf_2_3"/>
    <property type="match status" value="1"/>
</dbReference>
<dbReference type="InParanoid" id="A0A4R5DTW6"/>
<keyword evidence="2" id="KW-1133">Transmembrane helix</keyword>
<dbReference type="RefSeq" id="WP_131890027.1">
    <property type="nucleotide sequence ID" value="NZ_SMKZ01000001.1"/>
</dbReference>
<protein>
    <submittedName>
        <fullName evidence="3">Glycosyltransferase family 2 protein</fullName>
    </submittedName>
</protein>
<dbReference type="Proteomes" id="UP000294739">
    <property type="component" value="Unassembled WGS sequence"/>
</dbReference>
<organism evidence="3 4">
    <name type="scientific">Jiangella asiatica</name>
    <dbReference type="NCBI Taxonomy" id="2530372"/>
    <lineage>
        <taxon>Bacteria</taxon>
        <taxon>Bacillati</taxon>
        <taxon>Actinomycetota</taxon>
        <taxon>Actinomycetes</taxon>
        <taxon>Jiangellales</taxon>
        <taxon>Jiangellaceae</taxon>
        <taxon>Jiangella</taxon>
    </lineage>
</organism>
<accession>A0A4R5DTW6</accession>
<feature type="transmembrane region" description="Helical" evidence="2">
    <location>
        <begin position="317"/>
        <end position="336"/>
    </location>
</feature>
<name>A0A4R5DTW6_9ACTN</name>
<dbReference type="EMBL" id="SMKZ01000001">
    <property type="protein sequence ID" value="TDE15884.1"/>
    <property type="molecule type" value="Genomic_DNA"/>
</dbReference>
<feature type="transmembrane region" description="Helical" evidence="2">
    <location>
        <begin position="286"/>
        <end position="305"/>
    </location>
</feature>
<dbReference type="PANTHER" id="PTHR43685">
    <property type="entry name" value="GLYCOSYLTRANSFERASE"/>
    <property type="match status" value="1"/>
</dbReference>
<feature type="region of interest" description="Disordered" evidence="1">
    <location>
        <begin position="346"/>
        <end position="389"/>
    </location>
</feature>
<dbReference type="OrthoDB" id="1757142at2"/>
<dbReference type="InterPro" id="IPR050834">
    <property type="entry name" value="Glycosyltransf_2"/>
</dbReference>
<evidence type="ECO:0000256" key="2">
    <source>
        <dbReference type="SAM" id="Phobius"/>
    </source>
</evidence>
<dbReference type="AlphaFoldDB" id="A0A4R5DTW6"/>
<dbReference type="GO" id="GO:0016740">
    <property type="term" value="F:transferase activity"/>
    <property type="evidence" value="ECO:0007669"/>
    <property type="project" value="UniProtKB-KW"/>
</dbReference>
<sequence>MNAAYPTPTPPADHRAWPAVSVIMPVLDEERHLAEAVAGVLAQEYPGELELVLALGPSRDRTDEIARELAAADPRVRLVANPVGRTPAGLNAALGVARHGVVVRVDGHGVLSDSYIRTAVETLEQTGAANVGGIMHAEGLTDFERAVAWAYTSPFGLGGGRFHIGGAAGPADTVYLGVFRREVLDQLGGFDEHFRRAQDWELNYRIRAAGHTVWFTPELTVSYRPRPTLRALAKQFLKTGQWRREVVRRYPDTANPRYLAAPAVTVAVAAGTLAGLAGLVGPGWLLLGWLAPAGYAVGVAGAALLAGRGLPVKARAWLPAVLATMHLTWGAGFIVGSRDAARSRRAVGETDAVDDARARGGRDDGSRGDGDPADGGGARDRAQAEGPTT</sequence>
<evidence type="ECO:0000313" key="3">
    <source>
        <dbReference type="EMBL" id="TDE15884.1"/>
    </source>
</evidence>
<feature type="compositionally biased region" description="Basic and acidic residues" evidence="1">
    <location>
        <begin position="346"/>
        <end position="370"/>
    </location>
</feature>
<evidence type="ECO:0000313" key="4">
    <source>
        <dbReference type="Proteomes" id="UP000294739"/>
    </source>
</evidence>
<gene>
    <name evidence="3" type="ORF">E1269_00905</name>
</gene>
<reference evidence="3 4" key="1">
    <citation type="submission" date="2019-03" db="EMBL/GenBank/DDBJ databases">
        <title>Draft genome sequences of novel Actinobacteria.</title>
        <authorList>
            <person name="Sahin N."/>
            <person name="Ay H."/>
            <person name="Saygin H."/>
        </authorList>
    </citation>
    <scope>NUCLEOTIDE SEQUENCE [LARGE SCALE GENOMIC DNA]</scope>
    <source>
        <strain evidence="3 4">5K138</strain>
    </source>
</reference>
<keyword evidence="4" id="KW-1185">Reference proteome</keyword>
<comment type="caution">
    <text evidence="3">The sequence shown here is derived from an EMBL/GenBank/DDBJ whole genome shotgun (WGS) entry which is preliminary data.</text>
</comment>
<evidence type="ECO:0000256" key="1">
    <source>
        <dbReference type="SAM" id="MobiDB-lite"/>
    </source>
</evidence>
<keyword evidence="2" id="KW-0472">Membrane</keyword>
<feature type="transmembrane region" description="Helical" evidence="2">
    <location>
        <begin position="258"/>
        <end position="280"/>
    </location>
</feature>
<dbReference type="InterPro" id="IPR029044">
    <property type="entry name" value="Nucleotide-diphossugar_trans"/>
</dbReference>
<keyword evidence="3" id="KW-0808">Transferase</keyword>
<dbReference type="CDD" id="cd02525">
    <property type="entry name" value="Succinoglycan_BP_ExoA"/>
    <property type="match status" value="1"/>
</dbReference>
<proteinExistence type="predicted"/>
<dbReference type="Gene3D" id="3.90.550.10">
    <property type="entry name" value="Spore Coat Polysaccharide Biosynthesis Protein SpsA, Chain A"/>
    <property type="match status" value="1"/>
</dbReference>
<keyword evidence="2" id="KW-0812">Transmembrane</keyword>